<keyword evidence="1" id="KW-1133">Transmembrane helix</keyword>
<dbReference type="EMBL" id="MEHD01000054">
    <property type="protein sequence ID" value="ODR45076.1"/>
    <property type="molecule type" value="Genomic_DNA"/>
</dbReference>
<sequence>MNAAAVIAIAAAAILYVEAAIGTGYYMYLITRKKTKQDATKEERKQLTRYSIIAGVAFPVTFAILFAARAAERK</sequence>
<keyword evidence="1" id="KW-0472">Membrane</keyword>
<dbReference type="Proteomes" id="UP000094869">
    <property type="component" value="Unassembled WGS sequence"/>
</dbReference>
<feature type="transmembrane region" description="Helical" evidence="1">
    <location>
        <begin position="50"/>
        <end position="68"/>
    </location>
</feature>
<gene>
    <name evidence="2" type="ORF">BEI63_30510</name>
</gene>
<evidence type="ECO:0000256" key="1">
    <source>
        <dbReference type="SAM" id="Phobius"/>
    </source>
</evidence>
<comment type="caution">
    <text evidence="2">The sequence shown here is derived from an EMBL/GenBank/DDBJ whole genome shotgun (WGS) entry which is preliminary data.</text>
</comment>
<protein>
    <submittedName>
        <fullName evidence="2">Uncharacterized protein</fullName>
    </submittedName>
</protein>
<accession>A0ABX3AAV6</accession>
<evidence type="ECO:0000313" key="3">
    <source>
        <dbReference type="Proteomes" id="UP000094869"/>
    </source>
</evidence>
<dbReference type="RefSeq" id="WP_069408908.1">
    <property type="nucleotide sequence ID" value="NZ_MEHD01000054.1"/>
</dbReference>
<proteinExistence type="predicted"/>
<organism evidence="2 3">
    <name type="scientific">Eisenbergiella tayi</name>
    <dbReference type="NCBI Taxonomy" id="1432052"/>
    <lineage>
        <taxon>Bacteria</taxon>
        <taxon>Bacillati</taxon>
        <taxon>Bacillota</taxon>
        <taxon>Clostridia</taxon>
        <taxon>Lachnospirales</taxon>
        <taxon>Lachnospiraceae</taxon>
        <taxon>Eisenbergiella</taxon>
    </lineage>
</organism>
<name>A0ABX3AAV6_9FIRM</name>
<keyword evidence="3" id="KW-1185">Reference proteome</keyword>
<keyword evidence="1" id="KW-0812">Transmembrane</keyword>
<evidence type="ECO:0000313" key="2">
    <source>
        <dbReference type="EMBL" id="ODR45076.1"/>
    </source>
</evidence>
<reference evidence="2 3" key="1">
    <citation type="submission" date="2016-08" db="EMBL/GenBank/DDBJ databases">
        <title>Characterization of Isolates of Eisenbergiella tayi Derived from Blood Cultures, Using Whole Genome Sequencing.</title>
        <authorList>
            <person name="Bernier A.-M."/>
            <person name="Burdz T."/>
            <person name="Wiebe D."/>
            <person name="Bernard K."/>
        </authorList>
    </citation>
    <scope>NUCLEOTIDE SEQUENCE [LARGE SCALE GENOMIC DNA]</scope>
    <source>
        <strain evidence="2 3">NML120146</strain>
    </source>
</reference>